<dbReference type="AlphaFoldDB" id="A0A4P9XJW8"/>
<feature type="region of interest" description="Disordered" evidence="1">
    <location>
        <begin position="30"/>
        <end position="123"/>
    </location>
</feature>
<dbReference type="OrthoDB" id="1918at2759"/>
<dbReference type="EMBL" id="KZ992957">
    <property type="protein sequence ID" value="RKP06087.1"/>
    <property type="molecule type" value="Genomic_DNA"/>
</dbReference>
<dbReference type="Proteomes" id="UP000271241">
    <property type="component" value="Unassembled WGS sequence"/>
</dbReference>
<dbReference type="STRING" id="78915.A0A4P9XJW8"/>
<keyword evidence="3" id="KW-1185">Reference proteome</keyword>
<dbReference type="PANTHER" id="PTHR12507">
    <property type="entry name" value="REDUCED GROWTH PHENOTYPE 1 RGP1, YEAST -RELATED"/>
    <property type="match status" value="1"/>
</dbReference>
<accession>A0A4P9XJW8</accession>
<sequence length="223" mass="23220">MSVELAVNLDKNGVFYAGETLSCELTFSHPHRRPLPAERRDSLTNSSRPPTRRSSLTSQASSMAQHGMMGGGGTDGATTPATSVANSPAPSIIDSMPSPRNSVDERTSDVSNTFGARTARSARPARGRCMVTTTVAPVTLLWGFAQVVGSFVLDDSLVRTDAFAGLNTRGMYQAAGVGGMIGGFGGGTLGITPAMTSLPLFTTPPSIVFCDLTLQSGQSKTCK</sequence>
<evidence type="ECO:0000313" key="2">
    <source>
        <dbReference type="EMBL" id="RKP06087.1"/>
    </source>
</evidence>
<evidence type="ECO:0000256" key="1">
    <source>
        <dbReference type="SAM" id="MobiDB-lite"/>
    </source>
</evidence>
<feature type="compositionally biased region" description="Low complexity" evidence="1">
    <location>
        <begin position="43"/>
        <end position="67"/>
    </location>
</feature>
<gene>
    <name evidence="2" type="ORF">THASP1DRAFT_18926</name>
</gene>
<proteinExistence type="predicted"/>
<dbReference type="InterPro" id="IPR014848">
    <property type="entry name" value="Rgp1"/>
</dbReference>
<name>A0A4P9XJW8_9FUNG</name>
<protein>
    <submittedName>
        <fullName evidence="2">Uncharacterized protein</fullName>
    </submittedName>
</protein>
<evidence type="ECO:0000313" key="3">
    <source>
        <dbReference type="Proteomes" id="UP000271241"/>
    </source>
</evidence>
<organism evidence="2 3">
    <name type="scientific">Thamnocephalis sphaerospora</name>
    <dbReference type="NCBI Taxonomy" id="78915"/>
    <lineage>
        <taxon>Eukaryota</taxon>
        <taxon>Fungi</taxon>
        <taxon>Fungi incertae sedis</taxon>
        <taxon>Zoopagomycota</taxon>
        <taxon>Zoopagomycotina</taxon>
        <taxon>Zoopagomycetes</taxon>
        <taxon>Zoopagales</taxon>
        <taxon>Sigmoideomycetaceae</taxon>
        <taxon>Thamnocephalis</taxon>
    </lineage>
</organism>
<reference evidence="3" key="1">
    <citation type="journal article" date="2018" name="Nat. Microbiol.">
        <title>Leveraging single-cell genomics to expand the fungal tree of life.</title>
        <authorList>
            <person name="Ahrendt S.R."/>
            <person name="Quandt C.A."/>
            <person name="Ciobanu D."/>
            <person name="Clum A."/>
            <person name="Salamov A."/>
            <person name="Andreopoulos B."/>
            <person name="Cheng J.F."/>
            <person name="Woyke T."/>
            <person name="Pelin A."/>
            <person name="Henrissat B."/>
            <person name="Reynolds N.K."/>
            <person name="Benny G.L."/>
            <person name="Smith M.E."/>
            <person name="James T.Y."/>
            <person name="Grigoriev I.V."/>
        </authorList>
    </citation>
    <scope>NUCLEOTIDE SEQUENCE [LARGE SCALE GENOMIC DNA]</scope>
    <source>
        <strain evidence="3">RSA 1356</strain>
    </source>
</reference>